<keyword evidence="5" id="KW-1185">Reference proteome</keyword>
<feature type="repeat" description="WD" evidence="3">
    <location>
        <begin position="20"/>
        <end position="61"/>
    </location>
</feature>
<dbReference type="Gene3D" id="2.130.10.10">
    <property type="entry name" value="YVTN repeat-like/Quinoprotein amine dehydrogenase"/>
    <property type="match status" value="2"/>
</dbReference>
<gene>
    <name evidence="4" type="ORF">PAXRUDRAFT_165674</name>
</gene>
<sequence>MLSNTSRKSVDYSGEPLVTIPGHEGMISGIAHIPGRNRFVTCSFDRTVRVWDVENGKQEGMSMEHEDEVYGLAVTRDGKQMISGGRDERMKVWDVETHELIKEWGIQTGGIWCVALSPDDRLVASGGGKGKIMIGEMKRAGENKHSIETGLSVNSICFSPTGDKLAFTANKHGGRGRGGNYTVQVYHVESGKLILGPINHKAWVNCVIWSLDASQLFSASSDRTIKCWNSKTAKPIGQPWTGHSDIVNFLSLSPDGRRLASTSPDGAIRFWDAHSGNSIEQPLQHKYSLLTVTFSPSGEFVASGGRDGEISIWRVPWWNVSQNVMIYYVHVSSSAISYCLVTAATQALPKRLYHHQAFRTLLTSSNVDPC</sequence>
<reference evidence="4 5" key="1">
    <citation type="submission" date="2014-04" db="EMBL/GenBank/DDBJ databases">
        <authorList>
            <consortium name="DOE Joint Genome Institute"/>
            <person name="Kuo A."/>
            <person name="Kohler A."/>
            <person name="Jargeat P."/>
            <person name="Nagy L.G."/>
            <person name="Floudas D."/>
            <person name="Copeland A."/>
            <person name="Barry K.W."/>
            <person name="Cichocki N."/>
            <person name="Veneault-Fourrey C."/>
            <person name="LaButti K."/>
            <person name="Lindquist E.A."/>
            <person name="Lipzen A."/>
            <person name="Lundell T."/>
            <person name="Morin E."/>
            <person name="Murat C."/>
            <person name="Sun H."/>
            <person name="Tunlid A."/>
            <person name="Henrissat B."/>
            <person name="Grigoriev I.V."/>
            <person name="Hibbett D.S."/>
            <person name="Martin F."/>
            <person name="Nordberg H.P."/>
            <person name="Cantor M.N."/>
            <person name="Hua S.X."/>
        </authorList>
    </citation>
    <scope>NUCLEOTIDE SEQUENCE [LARGE SCALE GENOMIC DNA]</scope>
    <source>
        <strain evidence="4 5">Ve08.2h10</strain>
    </source>
</reference>
<dbReference type="AlphaFoldDB" id="A0A0D0DB37"/>
<keyword evidence="2" id="KW-0677">Repeat</keyword>
<evidence type="ECO:0000256" key="1">
    <source>
        <dbReference type="ARBA" id="ARBA00022574"/>
    </source>
</evidence>
<evidence type="ECO:0000313" key="5">
    <source>
        <dbReference type="Proteomes" id="UP000054538"/>
    </source>
</evidence>
<feature type="repeat" description="WD" evidence="3">
    <location>
        <begin position="197"/>
        <end position="238"/>
    </location>
</feature>
<evidence type="ECO:0008006" key="6">
    <source>
        <dbReference type="Google" id="ProtNLM"/>
    </source>
</evidence>
<dbReference type="CDD" id="cd00200">
    <property type="entry name" value="WD40"/>
    <property type="match status" value="1"/>
</dbReference>
<dbReference type="Proteomes" id="UP000054538">
    <property type="component" value="Unassembled WGS sequence"/>
</dbReference>
<dbReference type="InterPro" id="IPR020472">
    <property type="entry name" value="WD40_PAC1"/>
</dbReference>
<evidence type="ECO:0000313" key="4">
    <source>
        <dbReference type="EMBL" id="KIK77809.1"/>
    </source>
</evidence>
<evidence type="ECO:0000256" key="2">
    <source>
        <dbReference type="ARBA" id="ARBA00022737"/>
    </source>
</evidence>
<organism evidence="4 5">
    <name type="scientific">Paxillus rubicundulus Ve08.2h10</name>
    <dbReference type="NCBI Taxonomy" id="930991"/>
    <lineage>
        <taxon>Eukaryota</taxon>
        <taxon>Fungi</taxon>
        <taxon>Dikarya</taxon>
        <taxon>Basidiomycota</taxon>
        <taxon>Agaricomycotina</taxon>
        <taxon>Agaricomycetes</taxon>
        <taxon>Agaricomycetidae</taxon>
        <taxon>Boletales</taxon>
        <taxon>Paxilineae</taxon>
        <taxon>Paxillaceae</taxon>
        <taxon>Paxillus</taxon>
    </lineage>
</organism>
<accession>A0A0D0DB37</accession>
<dbReference type="HOGENOM" id="CLU_000288_57_33_1"/>
<dbReference type="InterPro" id="IPR036322">
    <property type="entry name" value="WD40_repeat_dom_sf"/>
</dbReference>
<proteinExistence type="predicted"/>
<feature type="repeat" description="WD" evidence="3">
    <location>
        <begin position="240"/>
        <end position="281"/>
    </location>
</feature>
<dbReference type="InterPro" id="IPR001680">
    <property type="entry name" value="WD40_rpt"/>
</dbReference>
<dbReference type="PROSITE" id="PS50082">
    <property type="entry name" value="WD_REPEATS_2"/>
    <property type="match status" value="5"/>
</dbReference>
<dbReference type="SMART" id="SM00320">
    <property type="entry name" value="WD40"/>
    <property type="match status" value="7"/>
</dbReference>
<dbReference type="OrthoDB" id="3203311at2759"/>
<dbReference type="PRINTS" id="PR00320">
    <property type="entry name" value="GPROTEINBRPT"/>
</dbReference>
<feature type="repeat" description="WD" evidence="3">
    <location>
        <begin position="282"/>
        <end position="315"/>
    </location>
</feature>
<feature type="repeat" description="WD" evidence="3">
    <location>
        <begin position="62"/>
        <end position="103"/>
    </location>
</feature>
<name>A0A0D0DB37_9AGAM</name>
<reference evidence="5" key="2">
    <citation type="submission" date="2015-01" db="EMBL/GenBank/DDBJ databases">
        <title>Evolutionary Origins and Diversification of the Mycorrhizal Mutualists.</title>
        <authorList>
            <consortium name="DOE Joint Genome Institute"/>
            <consortium name="Mycorrhizal Genomics Consortium"/>
            <person name="Kohler A."/>
            <person name="Kuo A."/>
            <person name="Nagy L.G."/>
            <person name="Floudas D."/>
            <person name="Copeland A."/>
            <person name="Barry K.W."/>
            <person name="Cichocki N."/>
            <person name="Veneault-Fourrey C."/>
            <person name="LaButti K."/>
            <person name="Lindquist E.A."/>
            <person name="Lipzen A."/>
            <person name="Lundell T."/>
            <person name="Morin E."/>
            <person name="Murat C."/>
            <person name="Riley R."/>
            <person name="Ohm R."/>
            <person name="Sun H."/>
            <person name="Tunlid A."/>
            <person name="Henrissat B."/>
            <person name="Grigoriev I.V."/>
            <person name="Hibbett D.S."/>
            <person name="Martin F."/>
        </authorList>
    </citation>
    <scope>NUCLEOTIDE SEQUENCE [LARGE SCALE GENOMIC DNA]</scope>
    <source>
        <strain evidence="5">Ve08.2h10</strain>
    </source>
</reference>
<dbReference type="STRING" id="930991.A0A0D0DB37"/>
<dbReference type="SUPFAM" id="SSF50978">
    <property type="entry name" value="WD40 repeat-like"/>
    <property type="match status" value="1"/>
</dbReference>
<dbReference type="EMBL" id="KN826826">
    <property type="protein sequence ID" value="KIK77809.1"/>
    <property type="molecule type" value="Genomic_DNA"/>
</dbReference>
<dbReference type="InterPro" id="IPR015943">
    <property type="entry name" value="WD40/YVTN_repeat-like_dom_sf"/>
</dbReference>
<evidence type="ECO:0000256" key="3">
    <source>
        <dbReference type="PROSITE-ProRule" id="PRU00221"/>
    </source>
</evidence>
<dbReference type="Pfam" id="PF00400">
    <property type="entry name" value="WD40"/>
    <property type="match status" value="6"/>
</dbReference>
<dbReference type="InterPro" id="IPR019775">
    <property type="entry name" value="WD40_repeat_CS"/>
</dbReference>
<dbReference type="InParanoid" id="A0A0D0DB37"/>
<dbReference type="PROSITE" id="PS00678">
    <property type="entry name" value="WD_REPEATS_1"/>
    <property type="match status" value="2"/>
</dbReference>
<dbReference type="PANTHER" id="PTHR19848:SF8">
    <property type="entry name" value="F-BOX AND WD REPEAT DOMAIN CONTAINING 7"/>
    <property type="match status" value="1"/>
</dbReference>
<protein>
    <recommendedName>
        <fullName evidence="6">WD40 repeat-like protein</fullName>
    </recommendedName>
</protein>
<keyword evidence="1 3" id="KW-0853">WD repeat</keyword>
<dbReference type="PANTHER" id="PTHR19848">
    <property type="entry name" value="WD40 REPEAT PROTEIN"/>
    <property type="match status" value="1"/>
</dbReference>
<dbReference type="PROSITE" id="PS50294">
    <property type="entry name" value="WD_REPEATS_REGION"/>
    <property type="match status" value="5"/>
</dbReference>